<sequence>MSSGAPTEASSTSTDASASISRGRAVFDTLPAPITSCLPPPPLRPVTATLEATYPLRLHVPKRAAATDSLQHPRSTGGDVPSLRSACQWLYVLNYGAGLVAGDCIDLQVEVRGAASALVTTQGYGMVYHGRGSSETIVPSGQRMTCRVSPRGFLALVPHPIICFRDAHFKQHQHITVEYIPRPADDPSASDTRRPFSPHECGSVVLLDWIVAGRVASDELWAFFAYETTNVIHLQHAGAVAPDTPTPNNPTPLPLFRDSVKLSSTPTLPLTHAMAAYRLLAIIVLFGPAVEELANRLLTELSRKRPHSGGATVVCADGLLVNASGVYVEERGGEVRLRSGGLGGAGGRAHGVVIRLAASEPREGMSEVERLLGPLWDSVGGNPLK</sequence>
<dbReference type="Proteomes" id="UP000041254">
    <property type="component" value="Unassembled WGS sequence"/>
</dbReference>
<evidence type="ECO:0008006" key="6">
    <source>
        <dbReference type="Google" id="ProtNLM"/>
    </source>
</evidence>
<dbReference type="InParanoid" id="A0A0G4F7G4"/>
<reference evidence="4 5" key="1">
    <citation type="submission" date="2014-11" db="EMBL/GenBank/DDBJ databases">
        <authorList>
            <person name="Zhu J."/>
            <person name="Qi W."/>
            <person name="Song R."/>
        </authorList>
    </citation>
    <scope>NUCLEOTIDE SEQUENCE [LARGE SCALE GENOMIC DNA]</scope>
</reference>
<dbReference type="VEuPathDB" id="CryptoDB:Vbra_14663"/>
<keyword evidence="2" id="KW-0143">Chaperone</keyword>
<dbReference type="STRING" id="1169540.A0A0G4F7G4"/>
<dbReference type="EMBL" id="CDMY01000385">
    <property type="protein sequence ID" value="CEM08613.1"/>
    <property type="molecule type" value="Genomic_DNA"/>
</dbReference>
<organism evidence="4 5">
    <name type="scientific">Vitrella brassicaformis (strain CCMP3155)</name>
    <dbReference type="NCBI Taxonomy" id="1169540"/>
    <lineage>
        <taxon>Eukaryota</taxon>
        <taxon>Sar</taxon>
        <taxon>Alveolata</taxon>
        <taxon>Colpodellida</taxon>
        <taxon>Vitrellaceae</taxon>
        <taxon>Vitrella</taxon>
    </lineage>
</organism>
<dbReference type="InterPro" id="IPR002669">
    <property type="entry name" value="UreD"/>
</dbReference>
<protein>
    <recommendedName>
        <fullName evidence="6">Urease accessory protein UreD</fullName>
    </recommendedName>
</protein>
<evidence type="ECO:0000256" key="1">
    <source>
        <dbReference type="ARBA" id="ARBA00007177"/>
    </source>
</evidence>
<comment type="similarity">
    <text evidence="1">Belongs to the UreD family.</text>
</comment>
<feature type="compositionally biased region" description="Low complexity" evidence="3">
    <location>
        <begin position="7"/>
        <end position="20"/>
    </location>
</feature>
<dbReference type="GO" id="GO:0016151">
    <property type="term" value="F:nickel cation binding"/>
    <property type="evidence" value="ECO:0007669"/>
    <property type="project" value="InterPro"/>
</dbReference>
<feature type="region of interest" description="Disordered" evidence="3">
    <location>
        <begin position="1"/>
        <end position="20"/>
    </location>
</feature>
<accession>A0A0G4F7G4</accession>
<evidence type="ECO:0000256" key="2">
    <source>
        <dbReference type="ARBA" id="ARBA00023186"/>
    </source>
</evidence>
<dbReference type="Pfam" id="PF01774">
    <property type="entry name" value="UreD"/>
    <property type="match status" value="1"/>
</dbReference>
<dbReference type="PANTHER" id="PTHR33643:SF1">
    <property type="entry name" value="UREASE ACCESSORY PROTEIN D"/>
    <property type="match status" value="1"/>
</dbReference>
<keyword evidence="5" id="KW-1185">Reference proteome</keyword>
<dbReference type="OMA" id="ESWEFER"/>
<evidence type="ECO:0000256" key="3">
    <source>
        <dbReference type="SAM" id="MobiDB-lite"/>
    </source>
</evidence>
<evidence type="ECO:0000313" key="5">
    <source>
        <dbReference type="Proteomes" id="UP000041254"/>
    </source>
</evidence>
<gene>
    <name evidence="4" type="ORF">Vbra_14663</name>
</gene>
<proteinExistence type="inferred from homology"/>
<dbReference type="OrthoDB" id="448324at2759"/>
<name>A0A0G4F7G4_VITBC</name>
<dbReference type="AlphaFoldDB" id="A0A0G4F7G4"/>
<evidence type="ECO:0000313" key="4">
    <source>
        <dbReference type="EMBL" id="CEM08613.1"/>
    </source>
</evidence>
<dbReference type="PANTHER" id="PTHR33643">
    <property type="entry name" value="UREASE ACCESSORY PROTEIN D"/>
    <property type="match status" value="1"/>
</dbReference>